<dbReference type="InterPro" id="IPR036678">
    <property type="entry name" value="MutS_con_dom_sf"/>
</dbReference>
<dbReference type="SUPFAM" id="SSF53150">
    <property type="entry name" value="DNA repair protein MutS, domain II"/>
    <property type="match status" value="1"/>
</dbReference>
<dbReference type="Pfam" id="PF01624">
    <property type="entry name" value="MutS_I"/>
    <property type="match status" value="1"/>
</dbReference>
<evidence type="ECO:0000256" key="5">
    <source>
        <dbReference type="ARBA" id="ARBA00023125"/>
    </source>
</evidence>
<dbReference type="InterPro" id="IPR027417">
    <property type="entry name" value="P-loop_NTPase"/>
</dbReference>
<keyword evidence="6" id="KW-0234">DNA repair</keyword>
<dbReference type="InterPro" id="IPR007695">
    <property type="entry name" value="DNA_mismatch_repair_MutS-lik_N"/>
</dbReference>
<dbReference type="PROSITE" id="PS00486">
    <property type="entry name" value="DNA_MISMATCH_REPAIR_2"/>
    <property type="match status" value="1"/>
</dbReference>
<reference evidence="8 9" key="1">
    <citation type="submission" date="2024-05" db="EMBL/GenBank/DDBJ databases">
        <title>Long read based assembly of the Candida bracarensis genome reveals expanded adhesin content.</title>
        <authorList>
            <person name="Marcet-Houben M."/>
            <person name="Ksiezopolska E."/>
            <person name="Gabaldon T."/>
        </authorList>
    </citation>
    <scope>NUCLEOTIDE SEQUENCE [LARGE SCALE GENOMIC DNA]</scope>
    <source>
        <strain evidence="8 9">CBM6</strain>
    </source>
</reference>
<keyword evidence="5" id="KW-0238">DNA-binding</keyword>
<dbReference type="EMBL" id="JBEVYD010000009">
    <property type="protein sequence ID" value="KAL3230523.1"/>
    <property type="molecule type" value="Genomic_DNA"/>
</dbReference>
<dbReference type="Gene3D" id="3.40.1170.10">
    <property type="entry name" value="DNA repair protein MutS, domain I"/>
    <property type="match status" value="1"/>
</dbReference>
<dbReference type="InterPro" id="IPR007860">
    <property type="entry name" value="DNA_mmatch_repair_MutS_con_dom"/>
</dbReference>
<dbReference type="Pfam" id="PF00488">
    <property type="entry name" value="MutS_V"/>
    <property type="match status" value="1"/>
</dbReference>
<accession>A0ABR4NQK0</accession>
<keyword evidence="2" id="KW-0547">Nucleotide-binding</keyword>
<keyword evidence="3" id="KW-0227">DNA damage</keyword>
<evidence type="ECO:0000256" key="2">
    <source>
        <dbReference type="ARBA" id="ARBA00022741"/>
    </source>
</evidence>
<evidence type="ECO:0000313" key="8">
    <source>
        <dbReference type="EMBL" id="KAL3230523.1"/>
    </source>
</evidence>
<dbReference type="Gene3D" id="1.10.1420.10">
    <property type="match status" value="2"/>
</dbReference>
<evidence type="ECO:0000256" key="3">
    <source>
        <dbReference type="ARBA" id="ARBA00022763"/>
    </source>
</evidence>
<dbReference type="SUPFAM" id="SSF48334">
    <property type="entry name" value="DNA repair protein MutS, domain III"/>
    <property type="match status" value="1"/>
</dbReference>
<dbReference type="SUPFAM" id="SSF52540">
    <property type="entry name" value="P-loop containing nucleoside triphosphate hydrolases"/>
    <property type="match status" value="1"/>
</dbReference>
<comment type="caution">
    <text evidence="8">The sequence shown here is derived from an EMBL/GenBank/DDBJ whole genome shotgun (WGS) entry which is preliminary data.</text>
</comment>
<gene>
    <name evidence="8" type="ORF">RNJ44_00972</name>
</gene>
<sequence>MLKALRPVLRTRIARIIRYQHSQRIQQVLEPSVTKLKITVKENGNIPDIRKNEKPDTVEKEIDLPPSLQYVQGLMNKYPKHVVLTQMGSFFELYFEQATKYAPVLNITLTQRNYNQGKVPFAGFPISQLSRHLKALVDIHGFSVVVAEQFKKDDYATNENNRFYRRITRIVTPGTFIDEALDNYEDNNYLLTLEFPVAFTKKVADPDLKVGLCWCDLSTGELYIQEVFLKDLINAVNRIKPKEILLDEREISDEIISGDWYPQLNELKRYFINYYSVPTKHKTLETYFKQFSNSKNPEALKRLKMELNEYTQKELAALHNLLRYTSQNLPDTVVNFEFPKRESTTKILQIDSRTSKALELHSTIRDNNQRGSLFTTIRRTITPVGTRLLAQWLSAPSLDIQEIRFRQYIVETFIKDTTLLTETVKILKDIQDIIRLLQKFNFGRGSSFELLELTKSLQSALKLQKLLADSNIRSSKKWQEKMTSMIRNLESSRDFLDTVNQALNEEGLIRDYENDESETILQKNSREHGKPNSECESMDNFTMAINISYSTKIQSLIVQRNKLIQDKEKLSASYKTVFVEELGAKTVTLKQNQSGEYVLHLTGSSSVISNVIDKIKLEEPKSDFKILQKSTQTCWLAHQAWNELANKLEMNSIQIRNEENYIINGFVTQFIEMSEDVRRVAQTIGYIDVLASFATLSKEKNLVRPVVDKSRTLLIENGRHIMVEDSLQHRKLDSFTANDCNISNGSLLVISGPNMGGKSTYLRQNAIIVILAQMGCFVPCTKAHIGYVDKLYSRVGSADDLYNDMSTFMVEMMETSFILNGATSRSMAILDEIGRGTSGNEGIAIAYASLNYLLTKNKCRTLFATHFAQQLKLLIDQQLSVKEKVSYFHTTIRESEYNEKFYYDHKMRPGISTQSDAIKVARIAGFPRQATQEAFKALQALS</sequence>
<dbReference type="Pfam" id="PF05188">
    <property type="entry name" value="MutS_II"/>
    <property type="match status" value="1"/>
</dbReference>
<dbReference type="Gene3D" id="3.40.50.300">
    <property type="entry name" value="P-loop containing nucleotide triphosphate hydrolases"/>
    <property type="match status" value="1"/>
</dbReference>
<evidence type="ECO:0000313" key="9">
    <source>
        <dbReference type="Proteomes" id="UP001623330"/>
    </source>
</evidence>
<evidence type="ECO:0000256" key="4">
    <source>
        <dbReference type="ARBA" id="ARBA00022840"/>
    </source>
</evidence>
<evidence type="ECO:0000259" key="7">
    <source>
        <dbReference type="PROSITE" id="PS00486"/>
    </source>
</evidence>
<proteinExistence type="inferred from homology"/>
<comment type="similarity">
    <text evidence="1">Belongs to the DNA mismatch repair MutS family.</text>
</comment>
<dbReference type="InterPro" id="IPR036187">
    <property type="entry name" value="DNA_mismatch_repair_MutS_sf"/>
</dbReference>
<feature type="domain" description="DNA mismatch repair proteins mutS family" evidence="7">
    <location>
        <begin position="826"/>
        <end position="842"/>
    </location>
</feature>
<dbReference type="Pfam" id="PF05192">
    <property type="entry name" value="MutS_III"/>
    <property type="match status" value="1"/>
</dbReference>
<dbReference type="PIRSF" id="PIRSF037677">
    <property type="entry name" value="DNA_mis_repair_Msh6"/>
    <property type="match status" value="1"/>
</dbReference>
<dbReference type="Gene3D" id="3.30.420.110">
    <property type="entry name" value="MutS, connector domain"/>
    <property type="match status" value="1"/>
</dbReference>
<keyword evidence="4" id="KW-0067">ATP-binding</keyword>
<dbReference type="InterPro" id="IPR000432">
    <property type="entry name" value="DNA_mismatch_repair_MutS_C"/>
</dbReference>
<protein>
    <submittedName>
        <fullName evidence="8">DNA mismatch repair protein MSH1, mitochondrial</fullName>
    </submittedName>
</protein>
<dbReference type="InterPro" id="IPR017261">
    <property type="entry name" value="DNA_mismatch_repair_MutS/MSH"/>
</dbReference>
<dbReference type="InterPro" id="IPR007696">
    <property type="entry name" value="DNA_mismatch_repair_MutS_core"/>
</dbReference>
<dbReference type="InterPro" id="IPR045076">
    <property type="entry name" value="MutS"/>
</dbReference>
<dbReference type="PANTHER" id="PTHR11361:SF34">
    <property type="entry name" value="DNA MISMATCH REPAIR PROTEIN MSH1, MITOCHONDRIAL"/>
    <property type="match status" value="1"/>
</dbReference>
<evidence type="ECO:0000256" key="6">
    <source>
        <dbReference type="ARBA" id="ARBA00023204"/>
    </source>
</evidence>
<organism evidence="8 9">
    <name type="scientific">Nakaseomyces bracarensis</name>
    <dbReference type="NCBI Taxonomy" id="273131"/>
    <lineage>
        <taxon>Eukaryota</taxon>
        <taxon>Fungi</taxon>
        <taxon>Dikarya</taxon>
        <taxon>Ascomycota</taxon>
        <taxon>Saccharomycotina</taxon>
        <taxon>Saccharomycetes</taxon>
        <taxon>Saccharomycetales</taxon>
        <taxon>Saccharomycetaceae</taxon>
        <taxon>Nakaseomyces</taxon>
    </lineage>
</organism>
<dbReference type="PANTHER" id="PTHR11361">
    <property type="entry name" value="DNA MISMATCH REPAIR PROTEIN MUTS FAMILY MEMBER"/>
    <property type="match status" value="1"/>
</dbReference>
<keyword evidence="9" id="KW-1185">Reference proteome</keyword>
<dbReference type="SUPFAM" id="SSF55271">
    <property type="entry name" value="DNA repair protein MutS, domain I"/>
    <property type="match status" value="1"/>
</dbReference>
<evidence type="ECO:0000256" key="1">
    <source>
        <dbReference type="ARBA" id="ARBA00006271"/>
    </source>
</evidence>
<dbReference type="SMART" id="SM00534">
    <property type="entry name" value="MUTSac"/>
    <property type="match status" value="1"/>
</dbReference>
<dbReference type="SMART" id="SM00533">
    <property type="entry name" value="MUTSd"/>
    <property type="match status" value="1"/>
</dbReference>
<dbReference type="InterPro" id="IPR016151">
    <property type="entry name" value="DNA_mismatch_repair_MutS_N"/>
</dbReference>
<name>A0ABR4NQK0_9SACH</name>
<dbReference type="Proteomes" id="UP001623330">
    <property type="component" value="Unassembled WGS sequence"/>
</dbReference>